<dbReference type="EMBL" id="JBHUFC010000003">
    <property type="protein sequence ID" value="MFD1787529.1"/>
    <property type="molecule type" value="Genomic_DNA"/>
</dbReference>
<organism evidence="1 2">
    <name type="scientific">Sphingomonas floccifaciens</name>
    <dbReference type="NCBI Taxonomy" id="1844115"/>
    <lineage>
        <taxon>Bacteria</taxon>
        <taxon>Pseudomonadati</taxon>
        <taxon>Pseudomonadota</taxon>
        <taxon>Alphaproteobacteria</taxon>
        <taxon>Sphingomonadales</taxon>
        <taxon>Sphingomonadaceae</taxon>
        <taxon>Sphingomonas</taxon>
    </lineage>
</organism>
<protein>
    <submittedName>
        <fullName evidence="1">Uncharacterized protein</fullName>
    </submittedName>
</protein>
<reference evidence="2" key="1">
    <citation type="journal article" date="2019" name="Int. J. Syst. Evol. Microbiol.">
        <title>The Global Catalogue of Microorganisms (GCM) 10K type strain sequencing project: providing services to taxonomists for standard genome sequencing and annotation.</title>
        <authorList>
            <consortium name="The Broad Institute Genomics Platform"/>
            <consortium name="The Broad Institute Genome Sequencing Center for Infectious Disease"/>
            <person name="Wu L."/>
            <person name="Ma J."/>
        </authorList>
    </citation>
    <scope>NUCLEOTIDE SEQUENCE [LARGE SCALE GENOMIC DNA]</scope>
    <source>
        <strain evidence="2">Q85</strain>
    </source>
</reference>
<dbReference type="RefSeq" id="WP_380940930.1">
    <property type="nucleotide sequence ID" value="NZ_JBHUFC010000003.1"/>
</dbReference>
<evidence type="ECO:0000313" key="2">
    <source>
        <dbReference type="Proteomes" id="UP001597283"/>
    </source>
</evidence>
<accession>A0ABW4ND86</accession>
<keyword evidence="2" id="KW-1185">Reference proteome</keyword>
<proteinExistence type="predicted"/>
<evidence type="ECO:0000313" key="1">
    <source>
        <dbReference type="EMBL" id="MFD1787529.1"/>
    </source>
</evidence>
<gene>
    <name evidence="1" type="ORF">ACFSC3_08090</name>
</gene>
<comment type="caution">
    <text evidence="1">The sequence shown here is derived from an EMBL/GenBank/DDBJ whole genome shotgun (WGS) entry which is preliminary data.</text>
</comment>
<dbReference type="Proteomes" id="UP001597283">
    <property type="component" value="Unassembled WGS sequence"/>
</dbReference>
<name>A0ABW4ND86_9SPHN</name>
<sequence>MGEAQDVGGHRLRDRLEANVGTWAGAPGAGVGDPRLDLSQVGAEGCFGVLAEPGGIDRRNHAAAPKITADGVSETVGDAMIVGVKIGLALAVAVFSNALYRTTGAARTASSEEFTWSSRRVSAHTVEAA</sequence>